<feature type="transmembrane region" description="Helical" evidence="5">
    <location>
        <begin position="424"/>
        <end position="444"/>
    </location>
</feature>
<dbReference type="RefSeq" id="WP_130855967.1">
    <property type="nucleotide sequence ID" value="NZ_JBHLWO010000002.1"/>
</dbReference>
<keyword evidence="3 5" id="KW-1133">Transmembrane helix</keyword>
<protein>
    <submittedName>
        <fullName evidence="6">APC family permease</fullName>
    </submittedName>
</protein>
<dbReference type="Gene3D" id="1.20.1740.10">
    <property type="entry name" value="Amino acid/polyamine transporter I"/>
    <property type="match status" value="1"/>
</dbReference>
<dbReference type="InterPro" id="IPR002293">
    <property type="entry name" value="AA/rel_permease1"/>
</dbReference>
<reference evidence="6 7" key="1">
    <citation type="submission" date="2024-09" db="EMBL/GenBank/DDBJ databases">
        <authorList>
            <person name="Sun Q."/>
            <person name="Mori K."/>
        </authorList>
    </citation>
    <scope>NUCLEOTIDE SEQUENCE [LARGE SCALE GENOMIC DNA]</scope>
    <source>
        <strain evidence="6 7">CCM 7765</strain>
    </source>
</reference>
<feature type="transmembrane region" description="Helical" evidence="5">
    <location>
        <begin position="164"/>
        <end position="184"/>
    </location>
</feature>
<evidence type="ECO:0000313" key="7">
    <source>
        <dbReference type="Proteomes" id="UP001589774"/>
    </source>
</evidence>
<dbReference type="PIRSF" id="PIRSF006060">
    <property type="entry name" value="AA_transporter"/>
    <property type="match status" value="1"/>
</dbReference>
<feature type="transmembrane region" description="Helical" evidence="5">
    <location>
        <begin position="238"/>
        <end position="261"/>
    </location>
</feature>
<dbReference type="InterPro" id="IPR050598">
    <property type="entry name" value="AminoAcid_Transporter"/>
</dbReference>
<feature type="transmembrane region" description="Helical" evidence="5">
    <location>
        <begin position="53"/>
        <end position="76"/>
    </location>
</feature>
<dbReference type="PANTHER" id="PTHR11785:SF512">
    <property type="entry name" value="SOBREMESA, ISOFORM B"/>
    <property type="match status" value="1"/>
</dbReference>
<dbReference type="Proteomes" id="UP001589774">
    <property type="component" value="Unassembled WGS sequence"/>
</dbReference>
<dbReference type="EMBL" id="JBHLWO010000002">
    <property type="protein sequence ID" value="MFC0319409.1"/>
    <property type="molecule type" value="Genomic_DNA"/>
</dbReference>
<organism evidence="6 7">
    <name type="scientific">Olivibacter oleidegradans</name>
    <dbReference type="NCBI Taxonomy" id="760123"/>
    <lineage>
        <taxon>Bacteria</taxon>
        <taxon>Pseudomonadati</taxon>
        <taxon>Bacteroidota</taxon>
        <taxon>Sphingobacteriia</taxon>
        <taxon>Sphingobacteriales</taxon>
        <taxon>Sphingobacteriaceae</taxon>
        <taxon>Olivibacter</taxon>
    </lineage>
</organism>
<evidence type="ECO:0000256" key="5">
    <source>
        <dbReference type="SAM" id="Phobius"/>
    </source>
</evidence>
<keyword evidence="4 5" id="KW-0472">Membrane</keyword>
<feature type="transmembrane region" description="Helical" evidence="5">
    <location>
        <begin position="137"/>
        <end position="157"/>
    </location>
</feature>
<evidence type="ECO:0000256" key="2">
    <source>
        <dbReference type="ARBA" id="ARBA00022692"/>
    </source>
</evidence>
<gene>
    <name evidence="6" type="ORF">ACFFI0_13905</name>
</gene>
<sequence>MPWKSIENASLNDKPRKTLGTVDAVALIVGIVIGAGVFKTPSLVALNTSNDTLFLLTWLVGGAVSLIGALSYAELCATYPHTGGDYHFLYRAYGKPLAFLFAWTRMVVIQTGSIALLAFIFGDYATQFYTIGPYSEGMYALAIVITLTILNILGLTFGAIAQKLFTLLEVGGIVLIIIVGLFVTPTIEASSLPIKSDISTSSSLGMAMVFVLLTFGGWNEAAYISAELKTGAKGMAKALVWSILIITIVYLLVNYTFIYVLGHERMASSDAVAADLMRFTWGENAAKFIGLLVAISALTSANATIITGARSNYALGQDFPFFKSLSQWNHRTSTPVKALIIQGIIATILVLLGLMTRKGFETIVDYTAPVFWFFFLLVGVAVFILRKKDPQITRPFKVPLYPVLPAIFCISSSLLLYSSLAYTGVGAMFGVFVLFIGFIVFSLFRR</sequence>
<comment type="caution">
    <text evidence="6">The sequence shown here is derived from an EMBL/GenBank/DDBJ whole genome shotgun (WGS) entry which is preliminary data.</text>
</comment>
<feature type="transmembrane region" description="Helical" evidence="5">
    <location>
        <begin position="97"/>
        <end position="122"/>
    </location>
</feature>
<feature type="transmembrane region" description="Helical" evidence="5">
    <location>
        <begin position="288"/>
        <end position="315"/>
    </location>
</feature>
<feature type="transmembrane region" description="Helical" evidence="5">
    <location>
        <begin position="366"/>
        <end position="386"/>
    </location>
</feature>
<comment type="subcellular location">
    <subcellularLocation>
        <location evidence="1">Membrane</location>
        <topology evidence="1">Multi-pass membrane protein</topology>
    </subcellularLocation>
</comment>
<feature type="transmembrane region" description="Helical" evidence="5">
    <location>
        <begin position="398"/>
        <end position="418"/>
    </location>
</feature>
<dbReference type="Pfam" id="PF13520">
    <property type="entry name" value="AA_permease_2"/>
    <property type="match status" value="1"/>
</dbReference>
<evidence type="ECO:0000256" key="1">
    <source>
        <dbReference type="ARBA" id="ARBA00004141"/>
    </source>
</evidence>
<feature type="transmembrane region" description="Helical" evidence="5">
    <location>
        <begin position="336"/>
        <end position="354"/>
    </location>
</feature>
<keyword evidence="7" id="KW-1185">Reference proteome</keyword>
<name>A0ABV6HLE3_9SPHI</name>
<accession>A0ABV6HLE3</accession>
<proteinExistence type="predicted"/>
<feature type="transmembrane region" description="Helical" evidence="5">
    <location>
        <begin position="21"/>
        <end position="38"/>
    </location>
</feature>
<evidence type="ECO:0000256" key="4">
    <source>
        <dbReference type="ARBA" id="ARBA00023136"/>
    </source>
</evidence>
<evidence type="ECO:0000313" key="6">
    <source>
        <dbReference type="EMBL" id="MFC0319409.1"/>
    </source>
</evidence>
<feature type="transmembrane region" description="Helical" evidence="5">
    <location>
        <begin position="204"/>
        <end position="226"/>
    </location>
</feature>
<dbReference type="PANTHER" id="PTHR11785">
    <property type="entry name" value="AMINO ACID TRANSPORTER"/>
    <property type="match status" value="1"/>
</dbReference>
<evidence type="ECO:0000256" key="3">
    <source>
        <dbReference type="ARBA" id="ARBA00022989"/>
    </source>
</evidence>
<keyword evidence="2 5" id="KW-0812">Transmembrane</keyword>